<dbReference type="InterPro" id="IPR018020">
    <property type="entry name" value="OHCU_decarboxylase"/>
</dbReference>
<dbReference type="AlphaFoldDB" id="A0AAY4AM98"/>
<protein>
    <recommendedName>
        <fullName evidence="13">2-oxo-4-hydroxy-4-carboxy-5-ureidoimidazoline decarboxylase</fullName>
        <ecNumber evidence="6">4.1.1.97</ecNumber>
    </recommendedName>
    <alternativeName>
        <fullName evidence="12">Parahox neighbor</fullName>
    </alternativeName>
    <alternativeName>
        <fullName evidence="11">Ureidoimidazoline (2-oxo-4-hydroxy-4-carboxy-5-) decarboxylase</fullName>
    </alternativeName>
</protein>
<dbReference type="InterPro" id="IPR036778">
    <property type="entry name" value="OHCU_decarboxylase_sf"/>
</dbReference>
<organism evidence="15 16">
    <name type="scientific">Denticeps clupeoides</name>
    <name type="common">denticle herring</name>
    <dbReference type="NCBI Taxonomy" id="299321"/>
    <lineage>
        <taxon>Eukaryota</taxon>
        <taxon>Metazoa</taxon>
        <taxon>Chordata</taxon>
        <taxon>Craniata</taxon>
        <taxon>Vertebrata</taxon>
        <taxon>Euteleostomi</taxon>
        <taxon>Actinopterygii</taxon>
        <taxon>Neopterygii</taxon>
        <taxon>Teleostei</taxon>
        <taxon>Clupei</taxon>
        <taxon>Clupeiformes</taxon>
        <taxon>Denticipitoidei</taxon>
        <taxon>Denticipitidae</taxon>
        <taxon>Denticeps</taxon>
    </lineage>
</organism>
<evidence type="ECO:0000256" key="8">
    <source>
        <dbReference type="ARBA" id="ARBA00022793"/>
    </source>
</evidence>
<evidence type="ECO:0000256" key="9">
    <source>
        <dbReference type="ARBA" id="ARBA00023140"/>
    </source>
</evidence>
<dbReference type="GO" id="GO:0006144">
    <property type="term" value="P:purine nucleobase metabolic process"/>
    <property type="evidence" value="ECO:0007669"/>
    <property type="project" value="UniProtKB-KW"/>
</dbReference>
<evidence type="ECO:0000256" key="3">
    <source>
        <dbReference type="ARBA" id="ARBA00004275"/>
    </source>
</evidence>
<dbReference type="Ensembl" id="ENSDCDT00010010476.1">
    <property type="protein sequence ID" value="ENSDCDP00010009982.1"/>
    <property type="gene ID" value="ENSDCDG00010004431.1"/>
</dbReference>
<evidence type="ECO:0000256" key="2">
    <source>
        <dbReference type="ARBA" id="ARBA00002506"/>
    </source>
</evidence>
<evidence type="ECO:0000256" key="5">
    <source>
        <dbReference type="ARBA" id="ARBA00005793"/>
    </source>
</evidence>
<feature type="domain" description="Oxo-4-hydroxy-4-carboxy-5-ureidoimidazoline decarboxylase" evidence="14">
    <location>
        <begin position="7"/>
        <end position="162"/>
    </location>
</feature>
<reference evidence="15" key="2">
    <citation type="submission" date="2025-08" db="UniProtKB">
        <authorList>
            <consortium name="Ensembl"/>
        </authorList>
    </citation>
    <scope>IDENTIFICATION</scope>
</reference>
<comment type="pathway">
    <text evidence="4">Purine metabolism; urate degradation; (S)-allantoin from urate: step 3/3.</text>
</comment>
<name>A0AAY4AM98_9TELE</name>
<comment type="subcellular location">
    <subcellularLocation>
        <location evidence="3">Peroxisome</location>
    </subcellularLocation>
</comment>
<dbReference type="Proteomes" id="UP000694580">
    <property type="component" value="Chromosome 2"/>
</dbReference>
<dbReference type="PANTHER" id="PTHR43466">
    <property type="entry name" value="2-OXO-4-HYDROXY-4-CARBOXY-5-UREIDOIMIDAZOLINE DECARBOXYLASE-RELATED"/>
    <property type="match status" value="1"/>
</dbReference>
<evidence type="ECO:0000256" key="10">
    <source>
        <dbReference type="ARBA" id="ARBA00023239"/>
    </source>
</evidence>
<dbReference type="InterPro" id="IPR017580">
    <property type="entry name" value="OHCU_decarboxylase-1"/>
</dbReference>
<dbReference type="Pfam" id="PF09349">
    <property type="entry name" value="OHCU_decarbox"/>
    <property type="match status" value="1"/>
</dbReference>
<reference evidence="15 16" key="1">
    <citation type="submission" date="2020-06" db="EMBL/GenBank/DDBJ databases">
        <authorList>
            <consortium name="Wellcome Sanger Institute Data Sharing"/>
        </authorList>
    </citation>
    <scope>NUCLEOTIDE SEQUENCE [LARGE SCALE GENOMIC DNA]</scope>
</reference>
<evidence type="ECO:0000313" key="15">
    <source>
        <dbReference type="Ensembl" id="ENSDCDP00010009982.1"/>
    </source>
</evidence>
<proteinExistence type="inferred from homology"/>
<dbReference type="GO" id="GO:0005777">
    <property type="term" value="C:peroxisome"/>
    <property type="evidence" value="ECO:0007669"/>
    <property type="project" value="UniProtKB-SubCell"/>
</dbReference>
<comment type="similarity">
    <text evidence="5">Belongs to the OHCU decarboxylase family.</text>
</comment>
<keyword evidence="9" id="KW-0576">Peroxisome</keyword>
<evidence type="ECO:0000259" key="14">
    <source>
        <dbReference type="Pfam" id="PF09349"/>
    </source>
</evidence>
<dbReference type="GO" id="GO:0019628">
    <property type="term" value="P:urate catabolic process"/>
    <property type="evidence" value="ECO:0007669"/>
    <property type="project" value="TreeGrafter"/>
</dbReference>
<evidence type="ECO:0000256" key="6">
    <source>
        <dbReference type="ARBA" id="ARBA00012257"/>
    </source>
</evidence>
<dbReference type="GeneTree" id="ENSGT00390000002395"/>
<sequence>MDIAQLNSLSYEDFVDVLGNVVERCPLVAAAVWSGRPFASVSELEGRIHQFLDSLPESGKDGVLRCHPDLAGRELRSGTLTAESQAEQRQAGMAALAADELSRLARLNAQYKRRFGFPFVVCARLHDAAAVMRLLAARLGAERAAERERALGEVKRICGLRLIKSHLLPVCP</sequence>
<comment type="catalytic activity">
    <reaction evidence="1">
        <text>5-hydroxy-2-oxo-4-ureido-2,5-dihydro-1H-imidazole-5-carboxylate + H(+) = (S)-allantoin + CO2</text>
        <dbReference type="Rhea" id="RHEA:26301"/>
        <dbReference type="ChEBI" id="CHEBI:15378"/>
        <dbReference type="ChEBI" id="CHEBI:15678"/>
        <dbReference type="ChEBI" id="CHEBI:16526"/>
        <dbReference type="ChEBI" id="CHEBI:58639"/>
        <dbReference type="EC" id="4.1.1.97"/>
    </reaction>
</comment>
<evidence type="ECO:0000256" key="7">
    <source>
        <dbReference type="ARBA" id="ARBA00022631"/>
    </source>
</evidence>
<keyword evidence="8" id="KW-0210">Decarboxylase</keyword>
<evidence type="ECO:0000256" key="4">
    <source>
        <dbReference type="ARBA" id="ARBA00004754"/>
    </source>
</evidence>
<dbReference type="NCBIfam" id="TIGR03164">
    <property type="entry name" value="UHCUDC"/>
    <property type="match status" value="1"/>
</dbReference>
<dbReference type="GO" id="GO:0051997">
    <property type="term" value="F:2-oxo-4-hydroxy-4-carboxy-5-ureidoimidazoline decarboxylase activity"/>
    <property type="evidence" value="ECO:0007669"/>
    <property type="project" value="UniProtKB-EC"/>
</dbReference>
<evidence type="ECO:0000256" key="11">
    <source>
        <dbReference type="ARBA" id="ARBA00030624"/>
    </source>
</evidence>
<dbReference type="EC" id="4.1.1.97" evidence="6"/>
<keyword evidence="7" id="KW-0659">Purine metabolism</keyword>
<evidence type="ECO:0000256" key="12">
    <source>
        <dbReference type="ARBA" id="ARBA00032116"/>
    </source>
</evidence>
<reference evidence="15" key="3">
    <citation type="submission" date="2025-09" db="UniProtKB">
        <authorList>
            <consortium name="Ensembl"/>
        </authorList>
    </citation>
    <scope>IDENTIFICATION</scope>
</reference>
<comment type="function">
    <text evidence="2">Catalyzes the stereoselective decarboxylation of 2-oxo-4-hydroxy-4-carboxy-5-ureidoimidazoline (OHCU) to (S)-allantoin.</text>
</comment>
<evidence type="ECO:0000256" key="1">
    <source>
        <dbReference type="ARBA" id="ARBA00001163"/>
    </source>
</evidence>
<accession>A0AAY4AM98</accession>
<dbReference type="FunFam" id="1.10.3330.10:FF:000001">
    <property type="entry name" value="2-oxo-4-hydroxy-4-carboxy-5-ureidoimidazoline decarboxylase"/>
    <property type="match status" value="1"/>
</dbReference>
<evidence type="ECO:0000313" key="16">
    <source>
        <dbReference type="Proteomes" id="UP000694580"/>
    </source>
</evidence>
<evidence type="ECO:0000256" key="13">
    <source>
        <dbReference type="ARBA" id="ARBA00071134"/>
    </source>
</evidence>
<keyword evidence="16" id="KW-1185">Reference proteome</keyword>
<dbReference type="SUPFAM" id="SSF158694">
    <property type="entry name" value="UraD-Like"/>
    <property type="match status" value="1"/>
</dbReference>
<keyword evidence="10" id="KW-0456">Lyase</keyword>
<gene>
    <name evidence="15" type="primary">urad</name>
</gene>
<dbReference type="GO" id="GO:0000255">
    <property type="term" value="P:allantoin metabolic process"/>
    <property type="evidence" value="ECO:0007669"/>
    <property type="project" value="InterPro"/>
</dbReference>
<dbReference type="PANTHER" id="PTHR43466:SF1">
    <property type="entry name" value="2-OXO-4-HYDROXY-4-CARBOXY-5-UREIDOIMIDAZOLINE DECARBOXYLASE-RELATED"/>
    <property type="match status" value="1"/>
</dbReference>
<dbReference type="Gene3D" id="1.10.3330.10">
    <property type="entry name" value="Oxo-4-hydroxy-4-carboxy-5-ureidoimidazoline decarboxylase"/>
    <property type="match status" value="1"/>
</dbReference>